<protein>
    <recommendedName>
        <fullName evidence="4">Polysaccharide biosynthesis protein C-terminal domain-containing protein</fullName>
    </recommendedName>
</protein>
<feature type="non-terminal residue" evidence="2">
    <location>
        <position position="1"/>
    </location>
</feature>
<keyword evidence="1" id="KW-1133">Transmembrane helix</keyword>
<sequence>TVNNGLVFYLGQNYHKGKEHFIHIYRVFELDITVFGYYVFTVIGVLTLPFMNLYTKNMTDYNYIDKLLPVLFLTIQLLSIARFASNNLINIAGHFKKTQSRSIAESAINLIVSFLAVYKFGIYGVLIGTIVAMVYRTNDMIIYANHRILQTSVISSYRIMIVNILTAVLCMILFYDKIHWAGSYMLLIGAGIVYGIIILGIFLAVNLICNWNLMKTNFSMVKQLIKRKIAC</sequence>
<evidence type="ECO:0000313" key="3">
    <source>
        <dbReference type="Proteomes" id="UP000286581"/>
    </source>
</evidence>
<name>A0A413B2A3_9FIRM</name>
<feature type="transmembrane region" description="Helical" evidence="1">
    <location>
        <begin position="35"/>
        <end position="55"/>
    </location>
</feature>
<dbReference type="EMBL" id="QSAE01000155">
    <property type="protein sequence ID" value="RGW31537.1"/>
    <property type="molecule type" value="Genomic_DNA"/>
</dbReference>
<evidence type="ECO:0008006" key="4">
    <source>
        <dbReference type="Google" id="ProtNLM"/>
    </source>
</evidence>
<proteinExistence type="predicted"/>
<evidence type="ECO:0000256" key="1">
    <source>
        <dbReference type="SAM" id="Phobius"/>
    </source>
</evidence>
<keyword evidence="1" id="KW-0812">Transmembrane</keyword>
<feature type="transmembrane region" description="Helical" evidence="1">
    <location>
        <begin position="156"/>
        <end position="175"/>
    </location>
</feature>
<dbReference type="AlphaFoldDB" id="A0A413B2A3"/>
<accession>A0A413B2A3</accession>
<feature type="transmembrane region" description="Helical" evidence="1">
    <location>
        <begin position="67"/>
        <end position="85"/>
    </location>
</feature>
<organism evidence="2 3">
    <name type="scientific">Agathobacter rectalis</name>
    <dbReference type="NCBI Taxonomy" id="39491"/>
    <lineage>
        <taxon>Bacteria</taxon>
        <taxon>Bacillati</taxon>
        <taxon>Bacillota</taxon>
        <taxon>Clostridia</taxon>
        <taxon>Lachnospirales</taxon>
        <taxon>Lachnospiraceae</taxon>
        <taxon>Agathobacter</taxon>
    </lineage>
</organism>
<comment type="caution">
    <text evidence="2">The sequence shown here is derived from an EMBL/GenBank/DDBJ whole genome shotgun (WGS) entry which is preliminary data.</text>
</comment>
<dbReference type="Proteomes" id="UP000286581">
    <property type="component" value="Unassembled WGS sequence"/>
</dbReference>
<feature type="transmembrane region" description="Helical" evidence="1">
    <location>
        <begin position="181"/>
        <end position="209"/>
    </location>
</feature>
<keyword evidence="1" id="KW-0472">Membrane</keyword>
<reference evidence="2 3" key="1">
    <citation type="submission" date="2018-08" db="EMBL/GenBank/DDBJ databases">
        <title>A genome reference for cultivated species of the human gut microbiota.</title>
        <authorList>
            <person name="Zou Y."/>
            <person name="Xue W."/>
            <person name="Luo G."/>
        </authorList>
    </citation>
    <scope>NUCLEOTIDE SEQUENCE [LARGE SCALE GENOMIC DNA]</scope>
    <source>
        <strain evidence="2 3">AF12-8</strain>
    </source>
</reference>
<gene>
    <name evidence="2" type="ORF">DWV78_16890</name>
</gene>
<evidence type="ECO:0000313" key="2">
    <source>
        <dbReference type="EMBL" id="RGW31537.1"/>
    </source>
</evidence>
<feature type="transmembrane region" description="Helical" evidence="1">
    <location>
        <begin position="110"/>
        <end position="135"/>
    </location>
</feature>